<accession>A0A0F9SVP0</accession>
<dbReference type="AlphaFoldDB" id="A0A0F9SVP0"/>
<proteinExistence type="predicted"/>
<protein>
    <submittedName>
        <fullName evidence="1">Uncharacterized protein</fullName>
    </submittedName>
</protein>
<sequence length="106" mass="12559">MTHKEIVAFCNTPGNITDWIIGSTNYGLGEFSAKSEQIPVEIYTCVSVSNAQWRWLIDSYITWELVETIVNWIELHNSDKLEKEKLKRLIGRRLKRTQVRTYWELR</sequence>
<reference evidence="1" key="1">
    <citation type="journal article" date="2015" name="Nature">
        <title>Complex archaea that bridge the gap between prokaryotes and eukaryotes.</title>
        <authorList>
            <person name="Spang A."/>
            <person name="Saw J.H."/>
            <person name="Jorgensen S.L."/>
            <person name="Zaremba-Niedzwiedzka K."/>
            <person name="Martijn J."/>
            <person name="Lind A.E."/>
            <person name="van Eijk R."/>
            <person name="Schleper C."/>
            <person name="Guy L."/>
            <person name="Ettema T.J."/>
        </authorList>
    </citation>
    <scope>NUCLEOTIDE SEQUENCE</scope>
</reference>
<dbReference type="EMBL" id="LAZR01000393">
    <property type="protein sequence ID" value="KKN70944.1"/>
    <property type="molecule type" value="Genomic_DNA"/>
</dbReference>
<organism evidence="1">
    <name type="scientific">marine sediment metagenome</name>
    <dbReference type="NCBI Taxonomy" id="412755"/>
    <lineage>
        <taxon>unclassified sequences</taxon>
        <taxon>metagenomes</taxon>
        <taxon>ecological metagenomes</taxon>
    </lineage>
</organism>
<comment type="caution">
    <text evidence="1">The sequence shown here is derived from an EMBL/GenBank/DDBJ whole genome shotgun (WGS) entry which is preliminary data.</text>
</comment>
<name>A0A0F9SVP0_9ZZZZ</name>
<gene>
    <name evidence="1" type="ORF">LCGC14_0425460</name>
</gene>
<evidence type="ECO:0000313" key="1">
    <source>
        <dbReference type="EMBL" id="KKN70944.1"/>
    </source>
</evidence>